<evidence type="ECO:0000259" key="11">
    <source>
        <dbReference type="PROSITE" id="PS50929"/>
    </source>
</evidence>
<dbReference type="PROSITE" id="PS00211">
    <property type="entry name" value="ABC_TRANSPORTER_1"/>
    <property type="match status" value="2"/>
</dbReference>
<organism evidence="12 13">
    <name type="scientific">Chaetomium globosum (strain ATCC 6205 / CBS 148.51 / DSM 1962 / NBRC 6347 / NRRL 1970)</name>
    <name type="common">Soil fungus</name>
    <dbReference type="NCBI Taxonomy" id="306901"/>
    <lineage>
        <taxon>Eukaryota</taxon>
        <taxon>Fungi</taxon>
        <taxon>Dikarya</taxon>
        <taxon>Ascomycota</taxon>
        <taxon>Pezizomycotina</taxon>
        <taxon>Sordariomycetes</taxon>
        <taxon>Sordariomycetidae</taxon>
        <taxon>Sordariales</taxon>
        <taxon>Chaetomiaceae</taxon>
        <taxon>Chaetomium</taxon>
    </lineage>
</organism>
<dbReference type="InParanoid" id="Q2GMU1"/>
<dbReference type="CDD" id="cd18577">
    <property type="entry name" value="ABC_6TM_Pgp_ABCB1_D1_like"/>
    <property type="match status" value="1"/>
</dbReference>
<accession>Q2GMU1</accession>
<dbReference type="PROSITE" id="PS50929">
    <property type="entry name" value="ABC_TM1F"/>
    <property type="match status" value="2"/>
</dbReference>
<keyword evidence="3 9" id="KW-0812">Transmembrane</keyword>
<feature type="transmembrane region" description="Helical" evidence="9">
    <location>
        <begin position="143"/>
        <end position="164"/>
    </location>
</feature>
<dbReference type="FunFam" id="3.40.50.300:FF:000913">
    <property type="entry name" value="ABC multidrug transporter SitT"/>
    <property type="match status" value="1"/>
</dbReference>
<feature type="transmembrane region" description="Helical" evidence="9">
    <location>
        <begin position="689"/>
        <end position="709"/>
    </location>
</feature>
<dbReference type="PROSITE" id="PS50893">
    <property type="entry name" value="ABC_TRANSPORTER_2"/>
    <property type="match status" value="2"/>
</dbReference>
<dbReference type="SUPFAM" id="SSF52540">
    <property type="entry name" value="P-loop containing nucleoside triphosphate hydrolases"/>
    <property type="match status" value="2"/>
</dbReference>
<dbReference type="STRING" id="306901.Q2GMU1"/>
<keyword evidence="7 9" id="KW-0472">Membrane</keyword>
<comment type="similarity">
    <text evidence="2">Belongs to the ABC transporter superfamily. ABCB family. Multidrug resistance exporter (TC 3.A.1.201) subfamily.</text>
</comment>
<feature type="transmembrane region" description="Helical" evidence="9">
    <location>
        <begin position="117"/>
        <end position="137"/>
    </location>
</feature>
<dbReference type="InterPro" id="IPR003593">
    <property type="entry name" value="AAA+_ATPase"/>
</dbReference>
<dbReference type="RefSeq" id="XP_001228640.1">
    <property type="nucleotide sequence ID" value="XM_001228639.1"/>
</dbReference>
<dbReference type="FunCoup" id="Q2GMU1">
    <property type="interactions" value="668"/>
</dbReference>
<dbReference type="PANTHER" id="PTHR43394:SF27">
    <property type="entry name" value="ATP-DEPENDENT TRANSLOCASE ABCB1-LIKE"/>
    <property type="match status" value="1"/>
</dbReference>
<comment type="subcellular location">
    <subcellularLocation>
        <location evidence="1">Membrane</location>
        <topology evidence="1">Multi-pass membrane protein</topology>
    </subcellularLocation>
</comment>
<evidence type="ECO:0008006" key="14">
    <source>
        <dbReference type="Google" id="ProtNLM"/>
    </source>
</evidence>
<dbReference type="SMART" id="SM00382">
    <property type="entry name" value="AAA"/>
    <property type="match status" value="2"/>
</dbReference>
<evidence type="ECO:0000256" key="3">
    <source>
        <dbReference type="ARBA" id="ARBA00022692"/>
    </source>
</evidence>
<dbReference type="Gene3D" id="1.20.1560.10">
    <property type="entry name" value="ABC transporter type 1, transmembrane domain"/>
    <property type="match status" value="4"/>
</dbReference>
<evidence type="ECO:0000259" key="10">
    <source>
        <dbReference type="PROSITE" id="PS50893"/>
    </source>
</evidence>
<gene>
    <name evidence="12" type="ORF">CHGG_10713</name>
</gene>
<feature type="domain" description="ABC transmembrane type-1" evidence="11">
    <location>
        <begin position="641"/>
        <end position="749"/>
    </location>
</feature>
<evidence type="ECO:0000256" key="6">
    <source>
        <dbReference type="ARBA" id="ARBA00022989"/>
    </source>
</evidence>
<dbReference type="Pfam" id="PF00005">
    <property type="entry name" value="ABC_tran"/>
    <property type="match status" value="3"/>
</dbReference>
<evidence type="ECO:0000256" key="2">
    <source>
        <dbReference type="ARBA" id="ARBA00007577"/>
    </source>
</evidence>
<dbReference type="PANTHER" id="PTHR43394">
    <property type="entry name" value="ATP-DEPENDENT PERMEASE MDL1, MITOCHONDRIAL"/>
    <property type="match status" value="1"/>
</dbReference>
<dbReference type="Gene3D" id="3.40.50.300">
    <property type="entry name" value="P-loop containing nucleotide triphosphate hydrolases"/>
    <property type="match status" value="3"/>
</dbReference>
<dbReference type="InterPro" id="IPR017871">
    <property type="entry name" value="ABC_transporter-like_CS"/>
</dbReference>
<dbReference type="GO" id="GO:0005524">
    <property type="term" value="F:ATP binding"/>
    <property type="evidence" value="ECO:0007669"/>
    <property type="project" value="UniProtKB-KW"/>
</dbReference>
<evidence type="ECO:0000256" key="7">
    <source>
        <dbReference type="ARBA" id="ARBA00023136"/>
    </source>
</evidence>
<protein>
    <recommendedName>
        <fullName evidence="14">Leptomycin B resistance protein pmd1</fullName>
    </recommendedName>
</protein>
<dbReference type="Proteomes" id="UP000001056">
    <property type="component" value="Unassembled WGS sequence"/>
</dbReference>
<dbReference type="HOGENOM" id="CLU_000604_17_8_1"/>
<feature type="domain" description="ABC transporter" evidence="10">
    <location>
        <begin position="319"/>
        <end position="516"/>
    </location>
</feature>
<dbReference type="OMA" id="IEFHNTV"/>
<dbReference type="InterPro" id="IPR003439">
    <property type="entry name" value="ABC_transporter-like_ATP-bd"/>
</dbReference>
<feature type="domain" description="ABC transmembrane type-1" evidence="11">
    <location>
        <begin position="6"/>
        <end position="284"/>
    </location>
</feature>
<sequence>MEKTSASAAEVVVYGQLINAFNGFAAGTTKSSDLRSTIAQFALYYVYCAVGIFVFIYIATVGFYYVGERVARALRRAYLRAVISQNMAFFDNRGNGEITVSIMSDMGTIQEAITSKISIAMTAMANFASAFVIMYVVSWRTALVLSPTFLVMLGVVMVGGSYAVKHHKHAMGARGQAATLAEESIGSVREVAAFGIQSFLVAKYHSFLEASGRSDVKSRDSVTYMIAWSNTMPCLVYALSFWVGSIFLVKGQTSVSAIATTTLAIIISAFAIIRVAPSFQALTATVAGSSKIFGTIARRSPQDPFSSEGKHLQNVAGEIAFRDVSLVYPSREEVVVLNRVNIRCPAGKTTAIVGPSGSGKSSIVSLLERYYEPTEGVIGTQEDLRNAVVQAATDANAHHFISELANGYDTMVGQAGTQLSGGQRQRIALARALIKQPSILLLDEATSALDSKSEAVVQQALEPAAKNRTTIIIAHRLSTIRNADQIIVMEGGRVMEQGTHTELMDLDGLYAGLVQNQHFMDVPGQRLQEPSENVSSKLGISLHEKPVLQDGEGAEDDTPPPGDNRNPETRERQHTLGLVSTLRFIYYVNAQEKGLLALGTASAIVAGFGIPIQSIFFAKLLDSLSLDPVALRQSVKETGKEAASYASETVRLVRTVASLGIEEFALTRYDEILSQRAATSLRSMLSASALYAASQSVVFLCAALAFWYGGQLVATGEYTVFQFYICFVALISGAQTAGSIFSYAPDASKAMHASHELQTLFASKSKMIATGPGDDHSSEEKHCSNGIQVELNDVDFRYPSRPDHQVLQNFNLNINKGQYLALVGPSGCGKSTILALLERFYDPDKGVVRVDGAALHGLNVQQHRQNASLVSQGAALYSGTIRENIALGRRHGHIGDNEEETADEDIMDACKQANIHDFICSMPDGLSTVLGPRGTLVSGGQRQRIAIARALIRQPQILLLDEATSALDPESERLVQDALDRAAQGRTTVSVAHRLSSIRAADIIYVLDAGRIVETGNHEELMAMRGAYWDLVKMQNL</sequence>
<evidence type="ECO:0000256" key="1">
    <source>
        <dbReference type="ARBA" id="ARBA00004141"/>
    </source>
</evidence>
<dbReference type="InterPro" id="IPR036640">
    <property type="entry name" value="ABC1_TM_sf"/>
</dbReference>
<evidence type="ECO:0000256" key="8">
    <source>
        <dbReference type="SAM" id="MobiDB-lite"/>
    </source>
</evidence>
<reference evidence="13" key="1">
    <citation type="journal article" date="2015" name="Genome Announc.">
        <title>Draft genome sequence of the cellulolytic fungus Chaetomium globosum.</title>
        <authorList>
            <person name="Cuomo C.A."/>
            <person name="Untereiner W.A."/>
            <person name="Ma L.-J."/>
            <person name="Grabherr M."/>
            <person name="Birren B.W."/>
        </authorList>
    </citation>
    <scope>NUCLEOTIDE SEQUENCE [LARGE SCALE GENOMIC DNA]</scope>
    <source>
        <strain evidence="13">ATCC 6205 / CBS 148.51 / DSM 1962 / NBRC 6347 / NRRL 1970</strain>
    </source>
</reference>
<feature type="transmembrane region" description="Helical" evidence="9">
    <location>
        <begin position="255"/>
        <end position="273"/>
    </location>
</feature>
<dbReference type="GeneID" id="4396698"/>
<dbReference type="GO" id="GO:0005743">
    <property type="term" value="C:mitochondrial inner membrane"/>
    <property type="evidence" value="ECO:0007669"/>
    <property type="project" value="TreeGrafter"/>
</dbReference>
<dbReference type="InterPro" id="IPR039421">
    <property type="entry name" value="Type_1_exporter"/>
</dbReference>
<dbReference type="InterPro" id="IPR011527">
    <property type="entry name" value="ABC1_TM_dom"/>
</dbReference>
<dbReference type="InterPro" id="IPR027417">
    <property type="entry name" value="P-loop_NTPase"/>
</dbReference>
<dbReference type="VEuPathDB" id="FungiDB:CHGG_10713"/>
<dbReference type="GO" id="GO:0016887">
    <property type="term" value="F:ATP hydrolysis activity"/>
    <property type="evidence" value="ECO:0007669"/>
    <property type="project" value="InterPro"/>
</dbReference>
<feature type="transmembrane region" description="Helical" evidence="9">
    <location>
        <begin position="721"/>
        <end position="744"/>
    </location>
</feature>
<dbReference type="GO" id="GO:0015421">
    <property type="term" value="F:ABC-type oligopeptide transporter activity"/>
    <property type="evidence" value="ECO:0007669"/>
    <property type="project" value="TreeGrafter"/>
</dbReference>
<dbReference type="Pfam" id="PF00664">
    <property type="entry name" value="ABC_membrane"/>
    <property type="match status" value="2"/>
</dbReference>
<keyword evidence="13" id="KW-1185">Reference proteome</keyword>
<evidence type="ECO:0000256" key="9">
    <source>
        <dbReference type="SAM" id="Phobius"/>
    </source>
</evidence>
<dbReference type="CDD" id="cd03249">
    <property type="entry name" value="ABC_MTABC3_MDL1_MDL2"/>
    <property type="match status" value="1"/>
</dbReference>
<feature type="domain" description="ABC transporter" evidence="10">
    <location>
        <begin position="789"/>
        <end position="1034"/>
    </location>
</feature>
<keyword evidence="4" id="KW-0547">Nucleotide-binding</keyword>
<dbReference type="OrthoDB" id="416786at2759"/>
<keyword evidence="6 9" id="KW-1133">Transmembrane helix</keyword>
<dbReference type="SUPFAM" id="SSF90123">
    <property type="entry name" value="ABC transporter transmembrane region"/>
    <property type="match status" value="2"/>
</dbReference>
<feature type="region of interest" description="Disordered" evidence="8">
    <location>
        <begin position="546"/>
        <end position="573"/>
    </location>
</feature>
<evidence type="ECO:0000313" key="13">
    <source>
        <dbReference type="Proteomes" id="UP000001056"/>
    </source>
</evidence>
<feature type="transmembrane region" description="Helical" evidence="9">
    <location>
        <begin position="222"/>
        <end position="249"/>
    </location>
</feature>
<evidence type="ECO:0000256" key="4">
    <source>
        <dbReference type="ARBA" id="ARBA00022741"/>
    </source>
</evidence>
<proteinExistence type="inferred from homology"/>
<dbReference type="eggNOG" id="KOG0055">
    <property type="taxonomic scope" value="Eukaryota"/>
</dbReference>
<evidence type="ECO:0000313" key="12">
    <source>
        <dbReference type="EMBL" id="EAQ84309.1"/>
    </source>
</evidence>
<dbReference type="EMBL" id="CH408035">
    <property type="protein sequence ID" value="EAQ84309.1"/>
    <property type="molecule type" value="Genomic_DNA"/>
</dbReference>
<dbReference type="AlphaFoldDB" id="Q2GMU1"/>
<keyword evidence="5" id="KW-0067">ATP-binding</keyword>
<name>Q2GMU1_CHAGB</name>
<feature type="transmembrane region" description="Helical" evidence="9">
    <location>
        <begin position="44"/>
        <end position="66"/>
    </location>
</feature>
<dbReference type="GO" id="GO:0090374">
    <property type="term" value="P:oligopeptide export from mitochondrion"/>
    <property type="evidence" value="ECO:0007669"/>
    <property type="project" value="TreeGrafter"/>
</dbReference>
<evidence type="ECO:0000256" key="5">
    <source>
        <dbReference type="ARBA" id="ARBA00022840"/>
    </source>
</evidence>